<name>A0A9W6TGQ1_9STRA</name>
<evidence type="ECO:0000256" key="12">
    <source>
        <dbReference type="ARBA" id="ARBA00042373"/>
    </source>
</evidence>
<keyword evidence="4" id="KW-1003">Cell membrane</keyword>
<dbReference type="PANTHER" id="PTHR16631:SF17">
    <property type="entry name" value="GLUCAN ENDO-1,3-BETA-GLUCOSIDASE BTGC"/>
    <property type="match status" value="1"/>
</dbReference>
<evidence type="ECO:0000313" key="15">
    <source>
        <dbReference type="Proteomes" id="UP001165083"/>
    </source>
</evidence>
<dbReference type="GO" id="GO:0000272">
    <property type="term" value="P:polysaccharide catabolic process"/>
    <property type="evidence" value="ECO:0007669"/>
    <property type="project" value="UniProtKB-KW"/>
</dbReference>
<proteinExistence type="predicted"/>
<protein>
    <recommendedName>
        <fullName evidence="3">glucan endo-1,3-beta-D-glucosidase</fullName>
        <ecNumber evidence="3">3.2.1.39</ecNumber>
    </recommendedName>
    <alternativeName>
        <fullName evidence="13">Endo-1,3-beta-glucanase btgC</fullName>
    </alternativeName>
    <alternativeName>
        <fullName evidence="12">Laminarinase btgC</fullName>
    </alternativeName>
</protein>
<comment type="caution">
    <text evidence="14">The sequence shown here is derived from an EMBL/GenBank/DDBJ whole genome shotgun (WGS) entry which is preliminary data.</text>
</comment>
<dbReference type="InterPro" id="IPR017853">
    <property type="entry name" value="GH"/>
</dbReference>
<dbReference type="EC" id="3.2.1.39" evidence="3"/>
<comment type="subcellular location">
    <subcellularLocation>
        <location evidence="2">Cell membrane</location>
    </subcellularLocation>
</comment>
<gene>
    <name evidence="14" type="ORF">Plil01_000217700</name>
</gene>
<evidence type="ECO:0000256" key="9">
    <source>
        <dbReference type="ARBA" id="ARBA00023316"/>
    </source>
</evidence>
<evidence type="ECO:0000256" key="6">
    <source>
        <dbReference type="ARBA" id="ARBA00023136"/>
    </source>
</evidence>
<evidence type="ECO:0000256" key="2">
    <source>
        <dbReference type="ARBA" id="ARBA00004236"/>
    </source>
</evidence>
<dbReference type="AlphaFoldDB" id="A0A9W6TGQ1"/>
<evidence type="ECO:0000256" key="13">
    <source>
        <dbReference type="ARBA" id="ARBA00043078"/>
    </source>
</evidence>
<organism evidence="14 15">
    <name type="scientific">Phytophthora lilii</name>
    <dbReference type="NCBI Taxonomy" id="2077276"/>
    <lineage>
        <taxon>Eukaryota</taxon>
        <taxon>Sar</taxon>
        <taxon>Stramenopiles</taxon>
        <taxon>Oomycota</taxon>
        <taxon>Peronosporomycetes</taxon>
        <taxon>Peronosporales</taxon>
        <taxon>Peronosporaceae</taxon>
        <taxon>Phytophthora</taxon>
    </lineage>
</organism>
<evidence type="ECO:0000256" key="3">
    <source>
        <dbReference type="ARBA" id="ARBA00012780"/>
    </source>
</evidence>
<keyword evidence="9" id="KW-0961">Cell wall biogenesis/degradation</keyword>
<keyword evidence="10" id="KW-0624">Polysaccharide degradation</keyword>
<evidence type="ECO:0000256" key="11">
    <source>
        <dbReference type="ARBA" id="ARBA00037649"/>
    </source>
</evidence>
<sequence length="127" mass="13123">MTISTADAGALSTGICYAPWHHATVNADVVGKDLTQIGQYFSSIRTFQTLFSGVNVINSAAAAGIKVAVGVQLTDPALIDAEIQAVCDGYGANPSAVEAVYVGNENLQNKGFEHVFGALKGSMFSAP</sequence>
<comment type="catalytic activity">
    <reaction evidence="1">
        <text>Hydrolysis of (1-&gt;3)-beta-D-glucosidic linkages in (1-&gt;3)-beta-D-glucans.</text>
        <dbReference type="EC" id="3.2.1.39"/>
    </reaction>
</comment>
<keyword evidence="6" id="KW-0472">Membrane</keyword>
<evidence type="ECO:0000256" key="10">
    <source>
        <dbReference type="ARBA" id="ARBA00023326"/>
    </source>
</evidence>
<reference evidence="14" key="1">
    <citation type="submission" date="2023-04" db="EMBL/GenBank/DDBJ databases">
        <title>Phytophthora lilii NBRC 32176.</title>
        <authorList>
            <person name="Ichikawa N."/>
            <person name="Sato H."/>
            <person name="Tonouchi N."/>
        </authorList>
    </citation>
    <scope>NUCLEOTIDE SEQUENCE</scope>
    <source>
        <strain evidence="14">NBRC 32176</strain>
    </source>
</reference>
<dbReference type="PANTHER" id="PTHR16631">
    <property type="entry name" value="GLUCAN 1,3-BETA-GLUCOSIDASE"/>
    <property type="match status" value="1"/>
</dbReference>
<dbReference type="GO" id="GO:0042973">
    <property type="term" value="F:glucan endo-1,3-beta-D-glucosidase activity"/>
    <property type="evidence" value="ECO:0007669"/>
    <property type="project" value="UniProtKB-EC"/>
</dbReference>
<dbReference type="GO" id="GO:0071555">
    <property type="term" value="P:cell wall organization"/>
    <property type="evidence" value="ECO:0007669"/>
    <property type="project" value="UniProtKB-KW"/>
</dbReference>
<keyword evidence="15" id="KW-1185">Reference proteome</keyword>
<dbReference type="EMBL" id="BSXW01000076">
    <property type="protein sequence ID" value="GMF11479.1"/>
    <property type="molecule type" value="Genomic_DNA"/>
</dbReference>
<evidence type="ECO:0000256" key="5">
    <source>
        <dbReference type="ARBA" id="ARBA00022801"/>
    </source>
</evidence>
<dbReference type="SUPFAM" id="SSF51445">
    <property type="entry name" value="(Trans)glycosidases"/>
    <property type="match status" value="1"/>
</dbReference>
<evidence type="ECO:0000256" key="1">
    <source>
        <dbReference type="ARBA" id="ARBA00000382"/>
    </source>
</evidence>
<evidence type="ECO:0000256" key="4">
    <source>
        <dbReference type="ARBA" id="ARBA00022475"/>
    </source>
</evidence>
<keyword evidence="5" id="KW-0378">Hydrolase</keyword>
<dbReference type="Proteomes" id="UP001165083">
    <property type="component" value="Unassembled WGS sequence"/>
</dbReference>
<dbReference type="OrthoDB" id="128660at2759"/>
<keyword evidence="7" id="KW-0325">Glycoprotein</keyword>
<accession>A0A9W6TGQ1</accession>
<evidence type="ECO:0000313" key="14">
    <source>
        <dbReference type="EMBL" id="GMF11479.1"/>
    </source>
</evidence>
<dbReference type="InterPro" id="IPR050732">
    <property type="entry name" value="Beta-glucan_modifiers"/>
</dbReference>
<keyword evidence="8" id="KW-0119">Carbohydrate metabolism</keyword>
<dbReference type="GO" id="GO:0005886">
    <property type="term" value="C:plasma membrane"/>
    <property type="evidence" value="ECO:0007669"/>
    <property type="project" value="UniProtKB-SubCell"/>
</dbReference>
<evidence type="ECO:0000256" key="7">
    <source>
        <dbReference type="ARBA" id="ARBA00023180"/>
    </source>
</evidence>
<comment type="function">
    <text evidence="11">Glucanases play a role in cell expansion during growth, in cell-cell fusion during mating, and in spore release during sporulation. This enzyme may be involved in beta-glucan degradation. Active on laminarin and lichenan.</text>
</comment>
<evidence type="ECO:0000256" key="8">
    <source>
        <dbReference type="ARBA" id="ARBA00023277"/>
    </source>
</evidence>